<evidence type="ECO:0000256" key="7">
    <source>
        <dbReference type="ARBA" id="ARBA00022840"/>
    </source>
</evidence>
<dbReference type="Pfam" id="PF13481">
    <property type="entry name" value="AAA_25"/>
    <property type="match status" value="1"/>
</dbReference>
<evidence type="ECO:0000256" key="12">
    <source>
        <dbReference type="NCBIfam" id="TIGR00416"/>
    </source>
</evidence>
<keyword evidence="5" id="KW-0378">Hydrolase</keyword>
<dbReference type="SMART" id="SM00382">
    <property type="entry name" value="AAA"/>
    <property type="match status" value="1"/>
</dbReference>
<evidence type="ECO:0000256" key="1">
    <source>
        <dbReference type="ARBA" id="ARBA00022723"/>
    </source>
</evidence>
<evidence type="ECO:0000259" key="14">
    <source>
        <dbReference type="PROSITE" id="PS50162"/>
    </source>
</evidence>
<evidence type="ECO:0000256" key="4">
    <source>
        <dbReference type="ARBA" id="ARBA00022771"/>
    </source>
</evidence>
<comment type="domain">
    <text evidence="11">The middle region has homology to RecA with ATPase motifs including the RadA KNRFG motif, while the C-terminus is homologous to Lon protease.</text>
</comment>
<organism evidence="15 16">
    <name type="scientific">Candidatus Falkowbacteria bacterium RIFOXYA2_FULL_47_9</name>
    <dbReference type="NCBI Taxonomy" id="1797995"/>
    <lineage>
        <taxon>Bacteria</taxon>
        <taxon>Candidatus Falkowiibacteriota</taxon>
    </lineage>
</organism>
<dbReference type="HAMAP" id="MF_01498">
    <property type="entry name" value="RadA_bact"/>
    <property type="match status" value="1"/>
</dbReference>
<dbReference type="InterPro" id="IPR014721">
    <property type="entry name" value="Ribsml_uS5_D2-typ_fold_subgr"/>
</dbReference>
<evidence type="ECO:0000256" key="3">
    <source>
        <dbReference type="ARBA" id="ARBA00022763"/>
    </source>
</evidence>
<dbReference type="Gene3D" id="3.40.50.300">
    <property type="entry name" value="P-loop containing nucleotide triphosphate hydrolases"/>
    <property type="match status" value="1"/>
</dbReference>
<feature type="domain" description="RecA family profile 1" evidence="14">
    <location>
        <begin position="67"/>
        <end position="223"/>
    </location>
</feature>
<keyword evidence="9 11" id="KW-0238">DNA-binding</keyword>
<evidence type="ECO:0000256" key="13">
    <source>
        <dbReference type="RuleBase" id="RU003555"/>
    </source>
</evidence>
<dbReference type="GO" id="GO:0005524">
    <property type="term" value="F:ATP binding"/>
    <property type="evidence" value="ECO:0007669"/>
    <property type="project" value="UniProtKB-UniRule"/>
</dbReference>
<evidence type="ECO:0000256" key="8">
    <source>
        <dbReference type="ARBA" id="ARBA00023016"/>
    </source>
</evidence>
<dbReference type="GO" id="GO:0003684">
    <property type="term" value="F:damaged DNA binding"/>
    <property type="evidence" value="ECO:0007669"/>
    <property type="project" value="InterPro"/>
</dbReference>
<dbReference type="Pfam" id="PF18073">
    <property type="entry name" value="Zn_ribbon_LapB"/>
    <property type="match status" value="1"/>
</dbReference>
<dbReference type="PANTHER" id="PTHR32472:SF10">
    <property type="entry name" value="DNA REPAIR PROTEIN RADA-LIKE PROTEIN"/>
    <property type="match status" value="1"/>
</dbReference>
<name>A0A1F5SPI5_9BACT</name>
<comment type="function">
    <text evidence="11">Plays a role in repairing double-strand DNA breaks, probably involving stabilizing or processing branched DNA or blocked replication forks.</text>
</comment>
<protein>
    <recommendedName>
        <fullName evidence="11 12">DNA repair protein RadA</fullName>
    </recommendedName>
</protein>
<dbReference type="InterPro" id="IPR020588">
    <property type="entry name" value="RecA_ATP-bd"/>
</dbReference>
<keyword evidence="7 11" id="KW-0067">ATP-binding</keyword>
<keyword evidence="4 13" id="KW-0863">Zinc-finger</keyword>
<dbReference type="InterPro" id="IPR041166">
    <property type="entry name" value="Rubredoxin_2"/>
</dbReference>
<keyword evidence="6 13" id="KW-0862">Zinc</keyword>
<dbReference type="Proteomes" id="UP000178925">
    <property type="component" value="Unassembled WGS sequence"/>
</dbReference>
<dbReference type="InterPro" id="IPR003593">
    <property type="entry name" value="AAA+_ATPase"/>
</dbReference>
<dbReference type="GO" id="GO:0008270">
    <property type="term" value="F:zinc ion binding"/>
    <property type="evidence" value="ECO:0007669"/>
    <property type="project" value="UniProtKB-KW"/>
</dbReference>
<feature type="short sequence motif" description="RadA KNRFG motif" evidence="11">
    <location>
        <begin position="260"/>
        <end position="264"/>
    </location>
</feature>
<feature type="region of interest" description="Lon-protease-like" evidence="11">
    <location>
        <begin position="358"/>
        <end position="456"/>
    </location>
</feature>
<dbReference type="GO" id="GO:0000725">
    <property type="term" value="P:recombinational repair"/>
    <property type="evidence" value="ECO:0007669"/>
    <property type="project" value="UniProtKB-UniRule"/>
</dbReference>
<keyword evidence="1 11" id="KW-0479">Metal-binding</keyword>
<dbReference type="InterPro" id="IPR027417">
    <property type="entry name" value="P-loop_NTPase"/>
</dbReference>
<dbReference type="InterPro" id="IPR020568">
    <property type="entry name" value="Ribosomal_Su5_D2-typ_SF"/>
</dbReference>
<feature type="binding site" evidence="11">
    <location>
        <begin position="96"/>
        <end position="103"/>
    </location>
    <ligand>
        <name>ATP</name>
        <dbReference type="ChEBI" id="CHEBI:30616"/>
    </ligand>
</feature>
<dbReference type="Gene3D" id="3.30.230.10">
    <property type="match status" value="1"/>
</dbReference>
<dbReference type="GO" id="GO:0140664">
    <property type="term" value="F:ATP-dependent DNA damage sensor activity"/>
    <property type="evidence" value="ECO:0007669"/>
    <property type="project" value="InterPro"/>
</dbReference>
<evidence type="ECO:0000313" key="16">
    <source>
        <dbReference type="Proteomes" id="UP000178925"/>
    </source>
</evidence>
<evidence type="ECO:0000313" key="15">
    <source>
        <dbReference type="EMBL" id="OGF28618.1"/>
    </source>
</evidence>
<dbReference type="PRINTS" id="PR01874">
    <property type="entry name" value="DNAREPAIRADA"/>
</dbReference>
<dbReference type="PANTHER" id="PTHR32472">
    <property type="entry name" value="DNA REPAIR PROTEIN RADA"/>
    <property type="match status" value="1"/>
</dbReference>
<dbReference type="SUPFAM" id="SSF54211">
    <property type="entry name" value="Ribosomal protein S5 domain 2-like"/>
    <property type="match status" value="1"/>
</dbReference>
<evidence type="ECO:0000256" key="2">
    <source>
        <dbReference type="ARBA" id="ARBA00022741"/>
    </source>
</evidence>
<proteinExistence type="inferred from homology"/>
<dbReference type="Pfam" id="PF13541">
    <property type="entry name" value="ChlI"/>
    <property type="match status" value="1"/>
</dbReference>
<dbReference type="InterPro" id="IPR004504">
    <property type="entry name" value="DNA_repair_RadA"/>
</dbReference>
<dbReference type="NCBIfam" id="TIGR00416">
    <property type="entry name" value="sms"/>
    <property type="match status" value="1"/>
</dbReference>
<keyword evidence="3 11" id="KW-0227">DNA damage</keyword>
<keyword evidence="10 11" id="KW-0234">DNA repair</keyword>
<keyword evidence="2 11" id="KW-0547">Nucleotide-binding</keyword>
<comment type="function">
    <text evidence="13">DNA-dependent ATPase involved in processing of recombination intermediates, plays a role in repairing DNA breaks. Stimulates the branch migration of RecA-mediated strand transfer reactions, allowing the 3' invading strand to extend heteroduplex DNA faster. Binds ssDNA in the presence of ADP but not other nucleotides, has ATPase activity that is stimulated by ssDNA and various branched DNA structures, but inhibited by SSB. Does not have RecA's homology-searching function.</text>
</comment>
<accession>A0A1F5SPI5</accession>
<comment type="similarity">
    <text evidence="11 13">Belongs to the RecA family. RadA subfamily.</text>
</comment>
<reference evidence="15 16" key="1">
    <citation type="journal article" date="2016" name="Nat. Commun.">
        <title>Thousands of microbial genomes shed light on interconnected biogeochemical processes in an aquifer system.</title>
        <authorList>
            <person name="Anantharaman K."/>
            <person name="Brown C.T."/>
            <person name="Hug L.A."/>
            <person name="Sharon I."/>
            <person name="Castelle C.J."/>
            <person name="Probst A.J."/>
            <person name="Thomas B.C."/>
            <person name="Singh A."/>
            <person name="Wilkins M.J."/>
            <person name="Karaoz U."/>
            <person name="Brodie E.L."/>
            <person name="Williams K.H."/>
            <person name="Hubbard S.S."/>
            <person name="Banfield J.F."/>
        </authorList>
    </citation>
    <scope>NUCLEOTIDE SEQUENCE [LARGE SCALE GENOMIC DNA]</scope>
</reference>
<dbReference type="STRING" id="1797995.A2242_04735"/>
<dbReference type="AlphaFoldDB" id="A0A1F5SPI5"/>
<keyword evidence="8 11" id="KW-0346">Stress response</keyword>
<evidence type="ECO:0000256" key="11">
    <source>
        <dbReference type="HAMAP-Rule" id="MF_01498"/>
    </source>
</evidence>
<evidence type="ECO:0000256" key="5">
    <source>
        <dbReference type="ARBA" id="ARBA00022801"/>
    </source>
</evidence>
<dbReference type="FunFam" id="3.40.50.300:FF:000050">
    <property type="entry name" value="DNA repair protein RadA"/>
    <property type="match status" value="1"/>
</dbReference>
<evidence type="ECO:0000256" key="6">
    <source>
        <dbReference type="ARBA" id="ARBA00022833"/>
    </source>
</evidence>
<dbReference type="PROSITE" id="PS50162">
    <property type="entry name" value="RECA_2"/>
    <property type="match status" value="1"/>
</dbReference>
<gene>
    <name evidence="11" type="primary">radA</name>
    <name evidence="15" type="ORF">A2242_04735</name>
</gene>
<comment type="caution">
    <text evidence="15">The sequence shown here is derived from an EMBL/GenBank/DDBJ whole genome shotgun (WGS) entry which is preliminary data.</text>
</comment>
<dbReference type="CDD" id="cd01121">
    <property type="entry name" value="RadA_SMS_N"/>
    <property type="match status" value="1"/>
</dbReference>
<dbReference type="SUPFAM" id="SSF52540">
    <property type="entry name" value="P-loop containing nucleoside triphosphate hydrolases"/>
    <property type="match status" value="1"/>
</dbReference>
<evidence type="ECO:0000256" key="10">
    <source>
        <dbReference type="ARBA" id="ARBA00023204"/>
    </source>
</evidence>
<evidence type="ECO:0000256" key="9">
    <source>
        <dbReference type="ARBA" id="ARBA00023125"/>
    </source>
</evidence>
<sequence>MPKTGTIYVCTNCSAQSPKWSGRCLECGAWGSFREDAEANLRSKTTSDMQKAPAADVIDLSALNTENFQRLPTGITECDRVLGGGIVPGSLILIGGEPGIGKSTLALQIAANVVPPRPAGEGAGGEGVYVSGEESPEQIKSRVERLAIAPDAVRLITETNVEKIIAALLKLKPTLVVIDSIQTMRSLEVDGESGSLNQIRACTVKLLQTAKEHNIAIIITGHITKDGALAGPKTLEHLVDTVLYLEQNKNNDFRILRTVKNRFGSTDEIGLFEMTQVGFREIQNPSGVFLDEMQGASGTAVSCILEGTRPFLVEVQALVTKTVFGYPQRKSAGFDLNRLQILLAVLSKRAGLNLATQDVHVNVVGGLKINETALDLAVCGAIISSLSNQIIAKDTVILGEVGLGGEVRKIYKLEQRLNEAKKLGFAKAVIPAGEVKSGLALSKIANVGELVKYVTS</sequence>
<dbReference type="EMBL" id="MFGC01000008">
    <property type="protein sequence ID" value="OGF28618.1"/>
    <property type="molecule type" value="Genomic_DNA"/>
</dbReference>
<dbReference type="GO" id="GO:0005829">
    <property type="term" value="C:cytosol"/>
    <property type="evidence" value="ECO:0007669"/>
    <property type="project" value="TreeGrafter"/>
</dbReference>
<dbReference type="GO" id="GO:0016787">
    <property type="term" value="F:hydrolase activity"/>
    <property type="evidence" value="ECO:0007669"/>
    <property type="project" value="UniProtKB-KW"/>
</dbReference>